<evidence type="ECO:0000256" key="1">
    <source>
        <dbReference type="SAM" id="MobiDB-lite"/>
    </source>
</evidence>
<gene>
    <name evidence="2" type="ORF">SO694_00001154</name>
</gene>
<sequence length="349" mass="38568">MSLLAKAVKKCVARDMSSQDFVTSVKNMYREGDTFGGERRRVKEILRRRESPKTTSNRRRRTFDRTHRRPRRRRHGPAAMPIWKAERDQLRAEQQEAQWRQGQEVQNLILVYTYHQYDPMMSFKEMLLCCVVLFACLLGPAGAGEGATPTCGDEYHEKMEDSKCCGAHTRDMAKGEFRASIYMRRLGDPRVPAVEAALKPLIPLADDLMREEAEPRRCRVFATGVKAFCERKARELNESDVLRRANAELAAAPGCAGLSLVAFAHHCNSIPSDCTSSAFSLLELRVRDSEGPPAAPVAMVAPAAQVMDVDVPAYAAPGSTLAVAAPDGRVANVVVPEGATPGTKIRVAI</sequence>
<keyword evidence="3" id="KW-1185">Reference proteome</keyword>
<comment type="caution">
    <text evidence="2">The sequence shown here is derived from an EMBL/GenBank/DDBJ whole genome shotgun (WGS) entry which is preliminary data.</text>
</comment>
<evidence type="ECO:0000313" key="3">
    <source>
        <dbReference type="Proteomes" id="UP001363151"/>
    </source>
</evidence>
<name>A0ABR1GBM8_AURAN</name>
<organism evidence="2 3">
    <name type="scientific">Aureococcus anophagefferens</name>
    <name type="common">Harmful bloom alga</name>
    <dbReference type="NCBI Taxonomy" id="44056"/>
    <lineage>
        <taxon>Eukaryota</taxon>
        <taxon>Sar</taxon>
        <taxon>Stramenopiles</taxon>
        <taxon>Ochrophyta</taxon>
        <taxon>Pelagophyceae</taxon>
        <taxon>Pelagomonadales</taxon>
        <taxon>Pelagomonadaceae</taxon>
        <taxon>Aureococcus</taxon>
    </lineage>
</organism>
<protein>
    <submittedName>
        <fullName evidence="2">Uncharacterized protein</fullName>
    </submittedName>
</protein>
<evidence type="ECO:0000313" key="2">
    <source>
        <dbReference type="EMBL" id="KAK7253258.1"/>
    </source>
</evidence>
<reference evidence="2 3" key="1">
    <citation type="submission" date="2024-03" db="EMBL/GenBank/DDBJ databases">
        <title>Aureococcus anophagefferens CCMP1851 and Kratosvirus quantuckense: Draft genome of a second virus-susceptible host strain in the model system.</title>
        <authorList>
            <person name="Chase E."/>
            <person name="Truchon A.R."/>
            <person name="Schepens W."/>
            <person name="Wilhelm S.W."/>
        </authorList>
    </citation>
    <scope>NUCLEOTIDE SEQUENCE [LARGE SCALE GENOMIC DNA]</scope>
    <source>
        <strain evidence="2 3">CCMP1851</strain>
    </source>
</reference>
<feature type="compositionally biased region" description="Basic residues" evidence="1">
    <location>
        <begin position="56"/>
        <end position="76"/>
    </location>
</feature>
<dbReference type="Proteomes" id="UP001363151">
    <property type="component" value="Unassembled WGS sequence"/>
</dbReference>
<dbReference type="EMBL" id="JBBJCI010000035">
    <property type="protein sequence ID" value="KAK7253258.1"/>
    <property type="molecule type" value="Genomic_DNA"/>
</dbReference>
<accession>A0ABR1GBM8</accession>
<proteinExistence type="predicted"/>
<feature type="region of interest" description="Disordered" evidence="1">
    <location>
        <begin position="46"/>
        <end position="78"/>
    </location>
</feature>